<organism evidence="2 3">
    <name type="scientific">Legionella antarctica</name>
    <dbReference type="NCBI Taxonomy" id="2708020"/>
    <lineage>
        <taxon>Bacteria</taxon>
        <taxon>Pseudomonadati</taxon>
        <taxon>Pseudomonadota</taxon>
        <taxon>Gammaproteobacteria</taxon>
        <taxon>Legionellales</taxon>
        <taxon>Legionellaceae</taxon>
        <taxon>Legionella</taxon>
    </lineage>
</organism>
<keyword evidence="3" id="KW-1185">Reference proteome</keyword>
<evidence type="ECO:0000256" key="1">
    <source>
        <dbReference type="SAM" id="Phobius"/>
    </source>
</evidence>
<keyword evidence="1" id="KW-0472">Membrane</keyword>
<name>A0A6F8T753_9GAMM</name>
<evidence type="ECO:0000313" key="3">
    <source>
        <dbReference type="Proteomes" id="UP000502894"/>
    </source>
</evidence>
<feature type="transmembrane region" description="Helical" evidence="1">
    <location>
        <begin position="76"/>
        <end position="97"/>
    </location>
</feature>
<feature type="transmembrane region" description="Helical" evidence="1">
    <location>
        <begin position="47"/>
        <end position="69"/>
    </location>
</feature>
<proteinExistence type="predicted"/>
<feature type="transmembrane region" description="Helical" evidence="1">
    <location>
        <begin position="117"/>
        <end position="137"/>
    </location>
</feature>
<reference evidence="2" key="1">
    <citation type="journal article" date="2020" name="Microbiol. Resour. Announc.">
        <title>Complete Genome Sequence of Novel Psychrotolerant Legionella Strain TUM19329, Isolated from Antarctic Lake Sediment.</title>
        <authorList>
            <person name="Shimada S."/>
            <person name="Nakai R."/>
            <person name="Aoki K."/>
            <person name="Shimoeda N."/>
            <person name="Ohno G."/>
            <person name="Miyazaki Y."/>
            <person name="Kudoh S."/>
            <person name="Imura S."/>
            <person name="Watanabe K."/>
            <person name="Ishii Y."/>
            <person name="Tateda K."/>
        </authorList>
    </citation>
    <scope>NUCLEOTIDE SEQUENCE [LARGE SCALE GENOMIC DNA]</scope>
    <source>
        <strain evidence="2">TUM19329</strain>
    </source>
</reference>
<feature type="transmembrane region" description="Helical" evidence="1">
    <location>
        <begin position="7"/>
        <end position="27"/>
    </location>
</feature>
<dbReference type="EMBL" id="AP022839">
    <property type="protein sequence ID" value="BCA96289.1"/>
    <property type="molecule type" value="Genomic_DNA"/>
</dbReference>
<sequence length="142" mass="15261">MFSARNIRHGVVAGVIAGIVFTCFLVLSGMLETLGDIIDMPSKMGGLVVHAVMSIGGGIAFAIILGWLIKSWFSAFFFGLLFGLGMWIAGPMTLLPFLSSGVPLFINWSIEGIKQNIPPLIGHLVYGLVLGVVYFAFTRNDP</sequence>
<evidence type="ECO:0008006" key="4">
    <source>
        <dbReference type="Google" id="ProtNLM"/>
    </source>
</evidence>
<protein>
    <recommendedName>
        <fullName evidence="4">DUF1440 domain-containing protein</fullName>
    </recommendedName>
</protein>
<evidence type="ECO:0000313" key="2">
    <source>
        <dbReference type="EMBL" id="BCA96289.1"/>
    </source>
</evidence>
<dbReference type="RefSeq" id="WP_173237654.1">
    <property type="nucleotide sequence ID" value="NZ_AP022839.1"/>
</dbReference>
<dbReference type="KEGG" id="lant:TUM19329_26500"/>
<gene>
    <name evidence="2" type="ORF">TUM19329_26500</name>
</gene>
<keyword evidence="1" id="KW-0812">Transmembrane</keyword>
<dbReference type="AlphaFoldDB" id="A0A6F8T753"/>
<accession>A0A6F8T753</accession>
<dbReference type="Proteomes" id="UP000502894">
    <property type="component" value="Chromosome"/>
</dbReference>
<keyword evidence="1" id="KW-1133">Transmembrane helix</keyword>